<dbReference type="Gene3D" id="1.25.40.10">
    <property type="entry name" value="Tetratricopeptide repeat domain"/>
    <property type="match status" value="2"/>
</dbReference>
<dbReference type="InterPro" id="IPR019734">
    <property type="entry name" value="TPR_rpt"/>
</dbReference>
<feature type="repeat" description="TPR" evidence="1">
    <location>
        <begin position="601"/>
        <end position="634"/>
    </location>
</feature>
<name>A0ABM6QAE7_9PROT</name>
<dbReference type="InterPro" id="IPR027417">
    <property type="entry name" value="P-loop_NTPase"/>
</dbReference>
<dbReference type="RefSeq" id="WP_101285071.1">
    <property type="nucleotide sequence ID" value="NZ_CP024199.1"/>
</dbReference>
<evidence type="ECO:0000256" key="1">
    <source>
        <dbReference type="PROSITE-ProRule" id="PRU00339"/>
    </source>
</evidence>
<dbReference type="Gene3D" id="3.40.50.300">
    <property type="entry name" value="P-loop containing nucleotide triphosphate hydrolases"/>
    <property type="match status" value="1"/>
</dbReference>
<dbReference type="PROSITE" id="PS50005">
    <property type="entry name" value="TPR"/>
    <property type="match status" value="1"/>
</dbReference>
<organism evidence="2 3">
    <name type="scientific">Thalassospira marina</name>
    <dbReference type="NCBI Taxonomy" id="2048283"/>
    <lineage>
        <taxon>Bacteria</taxon>
        <taxon>Pseudomonadati</taxon>
        <taxon>Pseudomonadota</taxon>
        <taxon>Alphaproteobacteria</taxon>
        <taxon>Rhodospirillales</taxon>
        <taxon>Thalassospiraceae</taxon>
        <taxon>Thalassospira</taxon>
    </lineage>
</organism>
<sequence>MIQEYIKKRVIKELMAEIACLSPTDLELVGQNVVAMRENKRMVHHGINKDYKPVGHTVDGFSDDSSLVAEYSTEHDYFKDCDSTKDKKSPSFPKPEKDIIHAIGHRLPQGPDKIYLISSQEEPPSFRAKFNATPLATQHGGIITILDSRELAKEVYQQSIAVPDCANFYTQFFPGFSQNLDNYEYYGKLPAQCEGYVPEQEADAALMSHFKTNSICVLHGVSGSGKTQAAIRFTRDHSDQFENYIWITGDDWKDATALSAVKRSRGGAPVNIPGLFNASKTILVIDGLERPINKSDFDELQGGFQKEGVVIVTSQTAILEKDCCVQIPEMSIETATQILGEDRGNCTEEALDFIGACKFNPLILSVIRAIISQEGVDSNDLYKEILASPNDLFSRDGQSIMKKILSRLDDNAIQALKKIANSGIATHDLEFLRQFIGIANSQNLRQISILLPTSVTGVVRVHDLVCSAVQDRIDGEELVNAIQDFIAARNGEMAPSVLREIHLCSDLLQAILAKRSEIRLDWLSYALLQIEGDAKQSLCKDIEFKKITPELPLSEVMCLIDAKEAYAYTIEDQDKRKLYYENCANQFSEALENQVSPDVAAELLHHRGKAFRRCGEHKVALDSFNELLKLRPEWHATHGQIAHLGMQYGADAETTTQGEQSIRILIDEMTKDSSSVPLRVSLAALARLRSYGAVVKDISNEPDQVQKLADIIALSALEGFGQFYEAFVSFTSKFGYQFSTVCVQLAERLPEILAMPIQAVGANQWVSACEALTNTADAAHREGKERLSKRLREACLQFADEISSSDKIKPYDARAVAKAYNAAVLPRRALETIGKVPDEEIDHWVLYRKAEAELALEKKDDALQSASEALKQVIADDRAKIHVPSYYLLLSLCHEKLGNNAEATKAVNHALADCQSDKYKNELLERLSMLGSS</sequence>
<evidence type="ECO:0000313" key="3">
    <source>
        <dbReference type="Proteomes" id="UP000233458"/>
    </source>
</evidence>
<proteinExistence type="predicted"/>
<reference evidence="2 3" key="1">
    <citation type="submission" date="2017-10" db="EMBL/GenBank/DDBJ databases">
        <title>Biodiversity and function of Thalassospira species in the particle-attached aromatic-hydrocarbon-degrading consortia from the surface seawater of the China South Sea.</title>
        <authorList>
            <person name="Dong C."/>
            <person name="Liu R."/>
            <person name="Shao Z."/>
        </authorList>
    </citation>
    <scope>NUCLEOTIDE SEQUENCE [LARGE SCALE GENOMIC DNA]</scope>
    <source>
        <strain evidence="2 3">CSC3H3</strain>
    </source>
</reference>
<dbReference type="SUPFAM" id="SSF52540">
    <property type="entry name" value="P-loop containing nucleoside triphosphate hydrolases"/>
    <property type="match status" value="1"/>
</dbReference>
<keyword evidence="1" id="KW-0802">TPR repeat</keyword>
<dbReference type="EMBL" id="CP024199">
    <property type="protein sequence ID" value="AUG53492.1"/>
    <property type="molecule type" value="Genomic_DNA"/>
</dbReference>
<protein>
    <recommendedName>
        <fullName evidence="4">Tetratricopeptide repeat protein</fullName>
    </recommendedName>
</protein>
<accession>A0ABM6QAE7</accession>
<gene>
    <name evidence="2" type="ORF">CSC3H3_12785</name>
</gene>
<keyword evidence="3" id="KW-1185">Reference proteome</keyword>
<dbReference type="SMART" id="SM00028">
    <property type="entry name" value="TPR"/>
    <property type="match status" value="3"/>
</dbReference>
<dbReference type="InterPro" id="IPR011990">
    <property type="entry name" value="TPR-like_helical_dom_sf"/>
</dbReference>
<dbReference type="SUPFAM" id="SSF48452">
    <property type="entry name" value="TPR-like"/>
    <property type="match status" value="1"/>
</dbReference>
<evidence type="ECO:0008006" key="4">
    <source>
        <dbReference type="Google" id="ProtNLM"/>
    </source>
</evidence>
<dbReference type="Proteomes" id="UP000233458">
    <property type="component" value="Chromosome"/>
</dbReference>
<evidence type="ECO:0000313" key="2">
    <source>
        <dbReference type="EMBL" id="AUG53492.1"/>
    </source>
</evidence>